<evidence type="ECO:0000256" key="1">
    <source>
        <dbReference type="ARBA" id="ARBA00004477"/>
    </source>
</evidence>
<dbReference type="OMA" id="WWVEVRM"/>
<proteinExistence type="inferred from homology"/>
<comment type="subcellular location">
    <subcellularLocation>
        <location evidence="1 12">Endoplasmic reticulum membrane</location>
        <topology evidence="1 12">Multi-pass membrane protein</topology>
    </subcellularLocation>
</comment>
<feature type="chain" id="PRO_5004556634" description="Mannosyltransferase" evidence="13">
    <location>
        <begin position="21"/>
        <end position="526"/>
    </location>
</feature>
<accession>S7RIW0</accession>
<evidence type="ECO:0000256" key="11">
    <source>
        <dbReference type="ARBA" id="ARBA00048899"/>
    </source>
</evidence>
<reference evidence="14 15" key="1">
    <citation type="journal article" date="2012" name="Science">
        <title>The Paleozoic origin of enzymatic lignin decomposition reconstructed from 31 fungal genomes.</title>
        <authorList>
            <person name="Floudas D."/>
            <person name="Binder M."/>
            <person name="Riley R."/>
            <person name="Barry K."/>
            <person name="Blanchette R.A."/>
            <person name="Henrissat B."/>
            <person name="Martinez A.T."/>
            <person name="Otillar R."/>
            <person name="Spatafora J.W."/>
            <person name="Yadav J.S."/>
            <person name="Aerts A."/>
            <person name="Benoit I."/>
            <person name="Boyd A."/>
            <person name="Carlson A."/>
            <person name="Copeland A."/>
            <person name="Coutinho P.M."/>
            <person name="de Vries R.P."/>
            <person name="Ferreira P."/>
            <person name="Findley K."/>
            <person name="Foster B."/>
            <person name="Gaskell J."/>
            <person name="Glotzer D."/>
            <person name="Gorecki P."/>
            <person name="Heitman J."/>
            <person name="Hesse C."/>
            <person name="Hori C."/>
            <person name="Igarashi K."/>
            <person name="Jurgens J.A."/>
            <person name="Kallen N."/>
            <person name="Kersten P."/>
            <person name="Kohler A."/>
            <person name="Kuees U."/>
            <person name="Kumar T.K.A."/>
            <person name="Kuo A."/>
            <person name="LaButti K."/>
            <person name="Larrondo L.F."/>
            <person name="Lindquist E."/>
            <person name="Ling A."/>
            <person name="Lombard V."/>
            <person name="Lucas S."/>
            <person name="Lundell T."/>
            <person name="Martin R."/>
            <person name="McLaughlin D.J."/>
            <person name="Morgenstern I."/>
            <person name="Morin E."/>
            <person name="Murat C."/>
            <person name="Nagy L.G."/>
            <person name="Nolan M."/>
            <person name="Ohm R.A."/>
            <person name="Patyshakuliyeva A."/>
            <person name="Rokas A."/>
            <person name="Ruiz-Duenas F.J."/>
            <person name="Sabat G."/>
            <person name="Salamov A."/>
            <person name="Samejima M."/>
            <person name="Schmutz J."/>
            <person name="Slot J.C."/>
            <person name="St John F."/>
            <person name="Stenlid J."/>
            <person name="Sun H."/>
            <person name="Sun S."/>
            <person name="Syed K."/>
            <person name="Tsang A."/>
            <person name="Wiebenga A."/>
            <person name="Young D."/>
            <person name="Pisabarro A."/>
            <person name="Eastwood D.C."/>
            <person name="Martin F."/>
            <person name="Cullen D."/>
            <person name="Grigoriev I.V."/>
            <person name="Hibbett D.S."/>
        </authorList>
    </citation>
    <scope>NUCLEOTIDE SEQUENCE [LARGE SCALE GENOMIC DNA]</scope>
    <source>
        <strain evidence="14 15">ATCC 11539</strain>
    </source>
</reference>
<keyword evidence="4 12" id="KW-0328">Glycosyltransferase</keyword>
<keyword evidence="9 12" id="KW-0472">Membrane</keyword>
<gene>
    <name evidence="14" type="ORF">GLOTRDRAFT_79634</name>
</gene>
<dbReference type="GO" id="GO:0052917">
    <property type="term" value="F:dol-P-Man:Man(7)GlcNAc(2)-PP-Dol alpha-1,6-mannosyltransferase activity"/>
    <property type="evidence" value="ECO:0007669"/>
    <property type="project" value="UniProtKB-EC"/>
</dbReference>
<keyword evidence="7 12" id="KW-0256">Endoplasmic reticulum</keyword>
<feature type="transmembrane region" description="Helical" evidence="12">
    <location>
        <begin position="147"/>
        <end position="165"/>
    </location>
</feature>
<dbReference type="AlphaFoldDB" id="S7RIW0"/>
<dbReference type="EC" id="2.4.1.-" evidence="12"/>
<dbReference type="HOGENOM" id="CLU_008917_4_1_1"/>
<keyword evidence="15" id="KW-1185">Reference proteome</keyword>
<dbReference type="Proteomes" id="UP000030669">
    <property type="component" value="Unassembled WGS sequence"/>
</dbReference>
<evidence type="ECO:0000256" key="12">
    <source>
        <dbReference type="RuleBase" id="RU363075"/>
    </source>
</evidence>
<feature type="transmembrane region" description="Helical" evidence="12">
    <location>
        <begin position="219"/>
        <end position="239"/>
    </location>
</feature>
<feature type="transmembrane region" description="Helical" evidence="12">
    <location>
        <begin position="275"/>
        <end position="293"/>
    </location>
</feature>
<comment type="similarity">
    <text evidence="3 12">Belongs to the glycosyltransferase 22 family.</text>
</comment>
<evidence type="ECO:0000256" key="13">
    <source>
        <dbReference type="SAM" id="SignalP"/>
    </source>
</evidence>
<dbReference type="OrthoDB" id="19039at2759"/>
<evidence type="ECO:0000256" key="9">
    <source>
        <dbReference type="ARBA" id="ARBA00023136"/>
    </source>
</evidence>
<evidence type="ECO:0000256" key="3">
    <source>
        <dbReference type="ARBA" id="ARBA00007063"/>
    </source>
</evidence>
<comment type="function">
    <text evidence="10">Mannosyltransferase that operates in the biosynthetic pathway of dolichol-linked oligosaccharides, the glycan precursors employed in protein asparagine (N)-glycosylation. The assembly of dolichol-linked oligosaccharides begins on the cytosolic side of the endoplasmic reticulum membrane and finishes in its lumen. The sequential addition of sugars to dolichol pyrophosphate produces dolichol-linked oligosaccharides containing fourteen sugars, including two GlcNAcs, nine mannoses and three glucoses. Once assembled, the oligosaccharide is transferred from the lipid to nascent proteins by oligosaccharyltransferases. In the lumen of the endoplasmic reticulum, adds the eighth mannose residue in an alpha-1,6 linkage onto Man(7)GlcNAc(2)-PP-dolichol to produce Man(8)GlcNAc(2)-PP-dolichol.</text>
</comment>
<feature type="transmembrane region" description="Helical" evidence="12">
    <location>
        <begin position="362"/>
        <end position="380"/>
    </location>
</feature>
<protein>
    <recommendedName>
        <fullName evidence="12">Mannosyltransferase</fullName>
        <ecNumber evidence="12">2.4.1.-</ecNumber>
    </recommendedName>
</protein>
<dbReference type="GeneID" id="19308897"/>
<dbReference type="PANTHER" id="PTHR22760">
    <property type="entry name" value="GLYCOSYLTRANSFERASE"/>
    <property type="match status" value="1"/>
</dbReference>
<evidence type="ECO:0000256" key="4">
    <source>
        <dbReference type="ARBA" id="ARBA00022676"/>
    </source>
</evidence>
<evidence type="ECO:0000256" key="6">
    <source>
        <dbReference type="ARBA" id="ARBA00022692"/>
    </source>
</evidence>
<organism evidence="14 15">
    <name type="scientific">Gloeophyllum trabeum (strain ATCC 11539 / FP-39264 / Madison 617)</name>
    <name type="common">Brown rot fungus</name>
    <dbReference type="NCBI Taxonomy" id="670483"/>
    <lineage>
        <taxon>Eukaryota</taxon>
        <taxon>Fungi</taxon>
        <taxon>Dikarya</taxon>
        <taxon>Basidiomycota</taxon>
        <taxon>Agaricomycotina</taxon>
        <taxon>Agaricomycetes</taxon>
        <taxon>Gloeophyllales</taxon>
        <taxon>Gloeophyllaceae</taxon>
        <taxon>Gloeophyllum</taxon>
    </lineage>
</organism>
<keyword evidence="13" id="KW-0732">Signal</keyword>
<dbReference type="STRING" id="670483.S7RIW0"/>
<evidence type="ECO:0000313" key="15">
    <source>
        <dbReference type="Proteomes" id="UP000030669"/>
    </source>
</evidence>
<evidence type="ECO:0000256" key="2">
    <source>
        <dbReference type="ARBA" id="ARBA00004922"/>
    </source>
</evidence>
<evidence type="ECO:0000256" key="8">
    <source>
        <dbReference type="ARBA" id="ARBA00022989"/>
    </source>
</evidence>
<dbReference type="InterPro" id="IPR005599">
    <property type="entry name" value="GPI_mannosylTrfase"/>
</dbReference>
<dbReference type="RefSeq" id="XP_007868831.1">
    <property type="nucleotide sequence ID" value="XM_007870640.1"/>
</dbReference>
<keyword evidence="5" id="KW-0808">Transferase</keyword>
<dbReference type="Pfam" id="PF03901">
    <property type="entry name" value="Glyco_transf_22"/>
    <property type="match status" value="1"/>
</dbReference>
<feature type="signal peptide" evidence="13">
    <location>
        <begin position="1"/>
        <end position="20"/>
    </location>
</feature>
<evidence type="ECO:0000256" key="7">
    <source>
        <dbReference type="ARBA" id="ARBA00022824"/>
    </source>
</evidence>
<comment type="catalytic activity">
    <reaction evidence="11">
        <text>an alpha-D-Man-(1-&gt;2)-alpha-D-Man-(1-&gt;2)-alpha-D-Man-(1-&gt;3)-[alpha-D-Man-(1-&gt;2)-alpha-D-Man-(1-&gt;3)-alpha-D-Man-(1-&gt;6)]-beta-D-Man-(1-&gt;4)-beta-D-GlcNAc-(1-&gt;4)-alpha-D-GlcNAc-diphospho-di-trans,poly-cis-dolichol + a di-trans,poly-cis-dolichyl beta-D-mannosyl phosphate = an alpha-D-Man-(1-&gt;2)-alpha-D-Man-(1-&gt;2)-alpha-D-Man-(1-&gt;3)-[alpha-D-Man-(1-&gt;2)-alpha-D-Man-(1-&gt;3)-[alpha-D-Man-(1-&gt;6)]-alpha-D-Man-(1-&gt;6)]-beta-D-Man-(1-&gt;4)-beta-D-GlcNAc-(1-&gt;4)-alpha-D-GlcNAc-diphospho-di-trans,poly-cis-dolichol + a di-trans,poly-cis-dolichyl phosphate + H(+)</text>
        <dbReference type="Rhea" id="RHEA:29535"/>
        <dbReference type="Rhea" id="RHEA-COMP:19498"/>
        <dbReference type="Rhea" id="RHEA-COMP:19501"/>
        <dbReference type="Rhea" id="RHEA-COMP:19518"/>
        <dbReference type="Rhea" id="RHEA-COMP:19519"/>
        <dbReference type="ChEBI" id="CHEBI:15378"/>
        <dbReference type="ChEBI" id="CHEBI:57683"/>
        <dbReference type="ChEBI" id="CHEBI:58211"/>
        <dbReference type="ChEBI" id="CHEBI:132517"/>
        <dbReference type="ChEBI" id="CHEBI:132519"/>
        <dbReference type="EC" id="2.4.1.260"/>
    </reaction>
    <physiologicalReaction direction="left-to-right" evidence="11">
        <dbReference type="Rhea" id="RHEA:29536"/>
    </physiologicalReaction>
</comment>
<sequence length="526" mass="58355">MMSAASDLVILVTAWTHVLLAPYTKVEESFNLHATHDILMYGTDIEGLHNYDHFVFPGAVPRSFVGSLALAWLSAPILNAGGFGLIETKLDIQILVRLTLATLNAMSLCLIRRSVARRFGRLTGLYFAAVTCSQFHLPFWMGRTLPNMLALTPVNFAYYFILSRAPSSMKPSTRSTHCGIALMTATAVILRAEVLPLLGPIVFQALVCRYTTFVKVLKVGLVSGLISLALTVLVDSFFWQQWPLWPEFSGLYFNVYQGKSADWGVSPAHTYFTSFLPKILLSALPLSLLGAAIDGRVREILFGPLVFVGLISALGHKEWRFVIYAVPMFNVAAARGARWLFPSPINESDRTGLRKSALLGRMCFLSVLAMLAGNCLVTFLHTQASIANYPGGVALSRFNERFSSTDYVHVHISNLAAQTGASLFLHERAPPYPPYLVPPNALHWTYNRTESLDARALTNAAQITHLIAESLDDFDMKRKWSLVDTVSSFDGWRLNLGVLKKGGSIKDLLTVLQMVQTEKLYILERY</sequence>
<feature type="transmembrane region" description="Helical" evidence="12">
    <location>
        <begin position="300"/>
        <end position="315"/>
    </location>
</feature>
<evidence type="ECO:0000313" key="14">
    <source>
        <dbReference type="EMBL" id="EPQ52524.1"/>
    </source>
</evidence>
<name>S7RIW0_GLOTA</name>
<evidence type="ECO:0000256" key="10">
    <source>
        <dbReference type="ARBA" id="ARBA00044721"/>
    </source>
</evidence>
<dbReference type="UniPathway" id="UPA00378"/>
<keyword evidence="6 12" id="KW-0812">Transmembrane</keyword>
<comment type="pathway">
    <text evidence="2">Protein modification; protein glycosylation.</text>
</comment>
<dbReference type="eggNOG" id="KOG2516">
    <property type="taxonomic scope" value="Eukaryota"/>
</dbReference>
<dbReference type="GO" id="GO:0006487">
    <property type="term" value="P:protein N-linked glycosylation"/>
    <property type="evidence" value="ECO:0007669"/>
    <property type="project" value="TreeGrafter"/>
</dbReference>
<dbReference type="KEGG" id="gtr:GLOTRDRAFT_79634"/>
<dbReference type="GO" id="GO:0005789">
    <property type="term" value="C:endoplasmic reticulum membrane"/>
    <property type="evidence" value="ECO:0007669"/>
    <property type="project" value="UniProtKB-SubCell"/>
</dbReference>
<keyword evidence="8 12" id="KW-1133">Transmembrane helix</keyword>
<dbReference type="EMBL" id="KB469307">
    <property type="protein sequence ID" value="EPQ52524.1"/>
    <property type="molecule type" value="Genomic_DNA"/>
</dbReference>
<evidence type="ECO:0000256" key="5">
    <source>
        <dbReference type="ARBA" id="ARBA00022679"/>
    </source>
</evidence>
<dbReference type="PANTHER" id="PTHR22760:SF1">
    <property type="entry name" value="DOL-P-MAN:MAN(7)GLCNAC(2)-PP-DOL ALPHA-1,6-MANNOSYLTRANSFERASE"/>
    <property type="match status" value="1"/>
</dbReference>